<evidence type="ECO:0000256" key="5">
    <source>
        <dbReference type="ARBA" id="ARBA00022692"/>
    </source>
</evidence>
<dbReference type="Pfam" id="PF00119">
    <property type="entry name" value="ATP-synt_A"/>
    <property type="match status" value="1"/>
</dbReference>
<evidence type="ECO:0000256" key="3">
    <source>
        <dbReference type="ARBA" id="ARBA00022448"/>
    </source>
</evidence>
<dbReference type="PANTHER" id="PTHR11410">
    <property type="entry name" value="ATP SYNTHASE SUBUNIT A"/>
    <property type="match status" value="1"/>
</dbReference>
<dbReference type="CTD" id="4508"/>
<name>A0A7M1LBP7_9SAUR</name>
<reference evidence="15" key="1">
    <citation type="journal article" date="2020" name="Mitochondrial DNA Part B Resour">
        <title>The complete mitochondrial genome of the blue-crested lizard, Calotes mystaceus (Squamata, Agamidae) in China.</title>
        <authorList>
            <person name="Wang M."/>
            <person name="Jiang Z."/>
            <person name="Wang J."/>
            <person name="Cui L."/>
            <person name="Zhang M."/>
        </authorList>
    </citation>
    <scope>NUCLEOTIDE SEQUENCE</scope>
</reference>
<dbReference type="InterPro" id="IPR045083">
    <property type="entry name" value="ATP_synth_F0_asu_bact/mt"/>
</dbReference>
<dbReference type="AlphaFoldDB" id="A0A7M1LBP7"/>
<feature type="transmembrane region" description="Helical" evidence="14">
    <location>
        <begin position="170"/>
        <end position="189"/>
    </location>
</feature>
<gene>
    <name evidence="15" type="primary">ATP6</name>
</gene>
<dbReference type="Gene3D" id="1.20.120.220">
    <property type="entry name" value="ATP synthase, F0 complex, subunit A"/>
    <property type="match status" value="1"/>
</dbReference>
<evidence type="ECO:0000256" key="13">
    <source>
        <dbReference type="RuleBase" id="RU004450"/>
    </source>
</evidence>
<geneLocation type="mitochondrion" evidence="15"/>
<keyword evidence="3" id="KW-0813">Transport</keyword>
<reference evidence="15" key="2">
    <citation type="submission" date="2020-08" db="EMBL/GenBank/DDBJ databases">
        <authorList>
            <person name="Wang M. Sr."/>
        </authorList>
    </citation>
    <scope>NUCLEOTIDE SEQUENCE</scope>
</reference>
<feature type="transmembrane region" description="Helical" evidence="14">
    <location>
        <begin position="69"/>
        <end position="87"/>
    </location>
</feature>
<dbReference type="PRINTS" id="PR00123">
    <property type="entry name" value="ATPASEA"/>
</dbReference>
<dbReference type="PANTHER" id="PTHR11410:SF0">
    <property type="entry name" value="ATP SYNTHASE SUBUNIT A"/>
    <property type="match status" value="1"/>
</dbReference>
<dbReference type="GO" id="GO:0045259">
    <property type="term" value="C:proton-transporting ATP synthase complex"/>
    <property type="evidence" value="ECO:0007669"/>
    <property type="project" value="UniProtKB-KW"/>
</dbReference>
<comment type="subcellular location">
    <subcellularLocation>
        <location evidence="1">Membrane</location>
        <topology evidence="1">Multi-pass membrane protein</topology>
    </subcellularLocation>
    <subcellularLocation>
        <location evidence="13">Mitochondrion inner membrane</location>
        <topology evidence="13">Multi-pass membrane protein</topology>
    </subcellularLocation>
</comment>
<evidence type="ECO:0000313" key="15">
    <source>
        <dbReference type="EMBL" id="QOQ85765.1"/>
    </source>
</evidence>
<evidence type="ECO:0000256" key="14">
    <source>
        <dbReference type="SAM" id="Phobius"/>
    </source>
</evidence>
<keyword evidence="5 14" id="KW-0812">Transmembrane</keyword>
<keyword evidence="7 14" id="KW-1133">Transmembrane helix</keyword>
<feature type="transmembrane region" description="Helical" evidence="14">
    <location>
        <begin position="12"/>
        <end position="31"/>
    </location>
</feature>
<comment type="catalytic activity">
    <reaction evidence="11">
        <text>H(+)(in) = H(+)(out)</text>
        <dbReference type="Rhea" id="RHEA:34979"/>
        <dbReference type="ChEBI" id="CHEBI:15378"/>
    </reaction>
</comment>
<comment type="similarity">
    <text evidence="2">Belongs to the ATPase A chain family.</text>
</comment>
<protein>
    <recommendedName>
        <fullName evidence="13">ATP synthase subunit a</fullName>
    </recommendedName>
</protein>
<evidence type="ECO:0000256" key="8">
    <source>
        <dbReference type="ARBA" id="ARBA00023065"/>
    </source>
</evidence>
<evidence type="ECO:0000256" key="1">
    <source>
        <dbReference type="ARBA" id="ARBA00004141"/>
    </source>
</evidence>
<evidence type="ECO:0000256" key="12">
    <source>
        <dbReference type="ARBA" id="ARBA00063051"/>
    </source>
</evidence>
<keyword evidence="6" id="KW-0375">Hydrogen ion transport</keyword>
<dbReference type="CDD" id="cd00310">
    <property type="entry name" value="ATP-synt_Fo_a_6"/>
    <property type="match status" value="1"/>
</dbReference>
<keyword evidence="4" id="KW-0138">CF(0)</keyword>
<dbReference type="PROSITE" id="PS00449">
    <property type="entry name" value="ATPASE_A"/>
    <property type="match status" value="1"/>
</dbReference>
<keyword evidence="8" id="KW-0406">Ion transport</keyword>
<dbReference type="SUPFAM" id="SSF81336">
    <property type="entry name" value="F1F0 ATP synthase subunit A"/>
    <property type="match status" value="1"/>
</dbReference>
<sequence>MELNLFDQFIIPQLNGINLMPLIISWPIMMLKTKTNRLINDRYTTLLSWLLLKIASTLTPKNAKLAESWAPLLTALFLFLAVQNLIGMLPYTYTTTTQLSLNLALAVPLWMATVIVGLRNHPTRTIAHLLPEGTPTPLIPILVVIETISLLMRPIALAVRLTANLTAGHLLLHLISLASFTTINTHPMASVFATALLLLLTALEMAVALIQAYVFALLISLYLQENT</sequence>
<evidence type="ECO:0000256" key="4">
    <source>
        <dbReference type="ARBA" id="ARBA00022547"/>
    </source>
</evidence>
<keyword evidence="15" id="KW-0496">Mitochondrion</keyword>
<evidence type="ECO:0000256" key="10">
    <source>
        <dbReference type="ARBA" id="ARBA00023310"/>
    </source>
</evidence>
<keyword evidence="9 14" id="KW-0472">Membrane</keyword>
<dbReference type="GO" id="GO:0005743">
    <property type="term" value="C:mitochondrial inner membrane"/>
    <property type="evidence" value="ECO:0007669"/>
    <property type="project" value="UniProtKB-SubCell"/>
</dbReference>
<evidence type="ECO:0000256" key="6">
    <source>
        <dbReference type="ARBA" id="ARBA00022781"/>
    </source>
</evidence>
<proteinExistence type="inferred from homology"/>
<feature type="transmembrane region" description="Helical" evidence="14">
    <location>
        <begin position="99"/>
        <end position="118"/>
    </location>
</feature>
<dbReference type="InterPro" id="IPR023011">
    <property type="entry name" value="ATP_synth_F0_asu_AS"/>
</dbReference>
<dbReference type="InterPro" id="IPR000568">
    <property type="entry name" value="ATP_synth_F0_asu"/>
</dbReference>
<evidence type="ECO:0000256" key="7">
    <source>
        <dbReference type="ARBA" id="ARBA00022989"/>
    </source>
</evidence>
<dbReference type="InterPro" id="IPR035908">
    <property type="entry name" value="F0_ATP_A_sf"/>
</dbReference>
<dbReference type="NCBIfam" id="TIGR01131">
    <property type="entry name" value="ATP_synt_6_or_A"/>
    <property type="match status" value="1"/>
</dbReference>
<evidence type="ECO:0000256" key="11">
    <source>
        <dbReference type="ARBA" id="ARBA00024169"/>
    </source>
</evidence>
<keyword evidence="10" id="KW-0066">ATP synthesis</keyword>
<dbReference type="GeneID" id="63367983"/>
<evidence type="ECO:0000256" key="2">
    <source>
        <dbReference type="ARBA" id="ARBA00006810"/>
    </source>
</evidence>
<accession>A0A7M1LBP7</accession>
<evidence type="ECO:0000256" key="9">
    <source>
        <dbReference type="ARBA" id="ARBA00023136"/>
    </source>
</evidence>
<dbReference type="EMBL" id="MT872513">
    <property type="protein sequence ID" value="QOQ85765.1"/>
    <property type="molecule type" value="Genomic_DNA"/>
</dbReference>
<feature type="transmembrane region" description="Helical" evidence="14">
    <location>
        <begin position="195"/>
        <end position="223"/>
    </location>
</feature>
<dbReference type="GO" id="GO:0046933">
    <property type="term" value="F:proton-transporting ATP synthase activity, rotational mechanism"/>
    <property type="evidence" value="ECO:0007669"/>
    <property type="project" value="TreeGrafter"/>
</dbReference>
<organism evidence="15">
    <name type="scientific">Calotes mystaceus</name>
    <dbReference type="NCBI Taxonomy" id="118097"/>
    <lineage>
        <taxon>Eukaryota</taxon>
        <taxon>Metazoa</taxon>
        <taxon>Chordata</taxon>
        <taxon>Craniata</taxon>
        <taxon>Vertebrata</taxon>
        <taxon>Euteleostomi</taxon>
        <taxon>Lepidosauria</taxon>
        <taxon>Squamata</taxon>
        <taxon>Bifurcata</taxon>
        <taxon>Unidentata</taxon>
        <taxon>Episquamata</taxon>
        <taxon>Toxicofera</taxon>
        <taxon>Iguania</taxon>
        <taxon>Acrodonta</taxon>
        <taxon>Agamidae</taxon>
        <taxon>Draconinae</taxon>
        <taxon>Calotes</taxon>
    </lineage>
</organism>
<comment type="subunit">
    <text evidence="12">Component of the ATP synthase complex composed at least of ATP5F1A/subunit alpha, ATP5F1B/subunit beta, ATP5MC1/subunit c (homooctomer), MT-ATP6/subunit a, MT-ATP8/subunit 8, ATP5ME/subunit e, ATP5MF/subunit f, ATP5MG/subunit g, ATP5MK/subunit k, ATP5MJ/subunit j, ATP5F1C/subunit gamma, ATP5F1D/subunit delta, ATP5F1E/subunit epsilon, ATP5PF/subunit F6, ATP5PB/subunit b, ATP5PD/subunit d, ATP5PO/subunit OSCP. ATP synthase complex consists of a soluble F(1) head domain (subunits alpha(3) and beta(3)) - the catalytic core - and a membrane F(0) domain - the membrane proton channel (subunits c, a, 8, e, f, g, k and j). These two domains are linked by a central stalk (subunits gamma, delta, and epsilon) rotating inside the F1 region and a stationary peripheral stalk (subunits F6, b, d, and OSCP). Interacts with DNAJC30; interaction is direct.</text>
</comment>
<dbReference type="RefSeq" id="YP_010026543.1">
    <property type="nucleotide sequence ID" value="NC_053755.1"/>
</dbReference>